<reference evidence="5 6" key="1">
    <citation type="submission" date="2021-01" db="EMBL/GenBank/DDBJ databases">
        <title>Whole genome shotgun sequence of Catellatospora coxensis NBRC 107359.</title>
        <authorList>
            <person name="Komaki H."/>
            <person name="Tamura T."/>
        </authorList>
    </citation>
    <scope>NUCLEOTIDE SEQUENCE [LARGE SCALE GENOMIC DNA]</scope>
    <source>
        <strain evidence="5 6">NBRC 107359</strain>
    </source>
</reference>
<keyword evidence="3" id="KW-0804">Transcription</keyword>
<evidence type="ECO:0000256" key="3">
    <source>
        <dbReference type="ARBA" id="ARBA00023163"/>
    </source>
</evidence>
<dbReference type="PANTHER" id="PTHR30146">
    <property type="entry name" value="LACI-RELATED TRANSCRIPTIONAL REPRESSOR"/>
    <property type="match status" value="1"/>
</dbReference>
<dbReference type="InterPro" id="IPR028082">
    <property type="entry name" value="Peripla_BP_I"/>
</dbReference>
<dbReference type="InterPro" id="IPR010982">
    <property type="entry name" value="Lambda_DNA-bd_dom_sf"/>
</dbReference>
<dbReference type="InterPro" id="IPR046335">
    <property type="entry name" value="LacI/GalR-like_sensor"/>
</dbReference>
<evidence type="ECO:0000313" key="5">
    <source>
        <dbReference type="EMBL" id="GIG09479.1"/>
    </source>
</evidence>
<dbReference type="GO" id="GO:0003700">
    <property type="term" value="F:DNA-binding transcription factor activity"/>
    <property type="evidence" value="ECO:0007669"/>
    <property type="project" value="TreeGrafter"/>
</dbReference>
<dbReference type="InterPro" id="IPR000843">
    <property type="entry name" value="HTH_LacI"/>
</dbReference>
<dbReference type="Pfam" id="PF13377">
    <property type="entry name" value="Peripla_BP_3"/>
    <property type="match status" value="1"/>
</dbReference>
<dbReference type="SUPFAM" id="SSF53822">
    <property type="entry name" value="Periplasmic binding protein-like I"/>
    <property type="match status" value="1"/>
</dbReference>
<dbReference type="Pfam" id="PF00356">
    <property type="entry name" value="LacI"/>
    <property type="match status" value="1"/>
</dbReference>
<evidence type="ECO:0000256" key="2">
    <source>
        <dbReference type="ARBA" id="ARBA00023125"/>
    </source>
</evidence>
<dbReference type="Proteomes" id="UP000630887">
    <property type="component" value="Unassembled WGS sequence"/>
</dbReference>
<comment type="caution">
    <text evidence="5">The sequence shown here is derived from an EMBL/GenBank/DDBJ whole genome shotgun (WGS) entry which is preliminary data.</text>
</comment>
<gene>
    <name evidence="5" type="ORF">Cco03nite_61790</name>
</gene>
<dbReference type="Gene3D" id="3.40.50.2300">
    <property type="match status" value="2"/>
</dbReference>
<dbReference type="GO" id="GO:0000976">
    <property type="term" value="F:transcription cis-regulatory region binding"/>
    <property type="evidence" value="ECO:0007669"/>
    <property type="project" value="TreeGrafter"/>
</dbReference>
<accession>A0A8J3L1E5</accession>
<keyword evidence="6" id="KW-1185">Reference proteome</keyword>
<dbReference type="SMART" id="SM00354">
    <property type="entry name" value="HTH_LACI"/>
    <property type="match status" value="1"/>
</dbReference>
<organism evidence="5 6">
    <name type="scientific">Catellatospora coxensis</name>
    <dbReference type="NCBI Taxonomy" id="310354"/>
    <lineage>
        <taxon>Bacteria</taxon>
        <taxon>Bacillati</taxon>
        <taxon>Actinomycetota</taxon>
        <taxon>Actinomycetes</taxon>
        <taxon>Micromonosporales</taxon>
        <taxon>Micromonosporaceae</taxon>
        <taxon>Catellatospora</taxon>
    </lineage>
</organism>
<evidence type="ECO:0000313" key="6">
    <source>
        <dbReference type="Proteomes" id="UP000630887"/>
    </source>
</evidence>
<keyword evidence="2" id="KW-0238">DNA-binding</keyword>
<dbReference type="PROSITE" id="PS00356">
    <property type="entry name" value="HTH_LACI_1"/>
    <property type="match status" value="1"/>
</dbReference>
<protein>
    <submittedName>
        <fullName evidence="5">LacI family transcriptional regulator</fullName>
    </submittedName>
</protein>
<dbReference type="EMBL" id="BONI01000066">
    <property type="protein sequence ID" value="GIG09479.1"/>
    <property type="molecule type" value="Genomic_DNA"/>
</dbReference>
<evidence type="ECO:0000259" key="4">
    <source>
        <dbReference type="PROSITE" id="PS50932"/>
    </source>
</evidence>
<feature type="domain" description="HTH lacI-type" evidence="4">
    <location>
        <begin position="6"/>
        <end position="60"/>
    </location>
</feature>
<dbReference type="PRINTS" id="PR00036">
    <property type="entry name" value="HTHLACI"/>
</dbReference>
<dbReference type="CDD" id="cd01392">
    <property type="entry name" value="HTH_LacI"/>
    <property type="match status" value="1"/>
</dbReference>
<evidence type="ECO:0000256" key="1">
    <source>
        <dbReference type="ARBA" id="ARBA00023015"/>
    </source>
</evidence>
<proteinExistence type="predicted"/>
<dbReference type="Gene3D" id="1.10.260.40">
    <property type="entry name" value="lambda repressor-like DNA-binding domains"/>
    <property type="match status" value="1"/>
</dbReference>
<sequence>MPYRKLTIEDVAHEAGVSRATASRVLNNARGVSEELRDRVNRVVADLGYRPNAAARALASGRRDVLDLVVIACRTDAHMFGAVPYYSRVIAGVMAALAGGDVQLRVNVTEPAGAPELIDRVAQSATAGAVLVNVPPELAARFHARCRRVVSLGATAPQVPAVEPENSRGAYDAVAFLHRIGCRRIAAIHGPESNTCAAGRRAGHLEAVRELGLADLAVDGGFSRECGYAVTARLLAEHPDVDGIFAACDQMAAGAVQAITDAGRRVPGDIAVVGFDDSVVAACMSPPLTSMRLPVEDMAAAATRALLEGAAAPHWRRFFAIDLVVRDSTGPDAALLIPPARSLHRTSALTGRR</sequence>
<dbReference type="SUPFAM" id="SSF47413">
    <property type="entry name" value="lambda repressor-like DNA-binding domains"/>
    <property type="match status" value="1"/>
</dbReference>
<name>A0A8J3L1E5_9ACTN</name>
<dbReference type="CDD" id="cd06267">
    <property type="entry name" value="PBP1_LacI_sugar_binding-like"/>
    <property type="match status" value="1"/>
</dbReference>
<keyword evidence="1" id="KW-0805">Transcription regulation</keyword>
<dbReference type="AlphaFoldDB" id="A0A8J3L1E5"/>
<dbReference type="PANTHER" id="PTHR30146:SF109">
    <property type="entry name" value="HTH-TYPE TRANSCRIPTIONAL REGULATOR GALS"/>
    <property type="match status" value="1"/>
</dbReference>
<dbReference type="RefSeq" id="WP_203696500.1">
    <property type="nucleotide sequence ID" value="NZ_BAAALC010000018.1"/>
</dbReference>
<dbReference type="PROSITE" id="PS50932">
    <property type="entry name" value="HTH_LACI_2"/>
    <property type="match status" value="1"/>
</dbReference>